<dbReference type="InterPro" id="IPR036390">
    <property type="entry name" value="WH_DNA-bd_sf"/>
</dbReference>
<organism evidence="3 4">
    <name type="scientific">Elizabethkingia argenteiflava</name>
    <dbReference type="NCBI Taxonomy" id="2681556"/>
    <lineage>
        <taxon>Bacteria</taxon>
        <taxon>Pseudomonadati</taxon>
        <taxon>Bacteroidota</taxon>
        <taxon>Flavobacteriia</taxon>
        <taxon>Flavobacteriales</taxon>
        <taxon>Weeksellaceae</taxon>
        <taxon>Elizabethkingia</taxon>
    </lineage>
</organism>
<evidence type="ECO:0000259" key="2">
    <source>
        <dbReference type="Pfam" id="PF14493"/>
    </source>
</evidence>
<gene>
    <name evidence="3" type="ORF">GNY06_11520</name>
</gene>
<dbReference type="EMBL" id="JAAABJ010000637">
    <property type="protein sequence ID" value="NAW51967.1"/>
    <property type="molecule type" value="Genomic_DNA"/>
</dbReference>
<keyword evidence="4" id="KW-1185">Reference proteome</keyword>
<protein>
    <submittedName>
        <fullName evidence="3">AAA family ATPase</fullName>
    </submittedName>
</protein>
<dbReference type="AlphaFoldDB" id="A0A845PZV4"/>
<accession>A0A845PZV4</accession>
<feature type="domain" description="DNA helicase Pif1-like DEAD-box helicase" evidence="1">
    <location>
        <begin position="14"/>
        <end position="214"/>
    </location>
</feature>
<evidence type="ECO:0000313" key="3">
    <source>
        <dbReference type="EMBL" id="NAW51967.1"/>
    </source>
</evidence>
<sequence length="722" mass="83314">MKFFHSLEALVDLLENTNRSVFLTGKAGTGKTTFLTNFIQKTRKKHIVVASTGIAAINAGGVTIHSMFGMPLRTFVPTTEYVDRNVAINIKDLYTHFKYRKDKLKLLREIELMIVDEVSMLRADLLDMLDHALRHIRRNQLSFGGVQLLLIGDLYQLPPVVREDSERILSKFYPSPFFFSAKALQEVPLLTVELTKVYRQQDEAFLEILNAVRDADVSRLDLKKLNQRYQPDFEPQGEAYIHLCSHNRIADAINQKKLKELVGRTQIYKASVVGNFNENQYPTDEVLELKVGAQVMFIRNDTSPEKKFYNGKLAAISYADGEVLKAVLEDSQEEITITKEIWEQKKYFLDADQNVQEEILGSYEQFPIRLAWAVTIHKSQGLTFDRVIIDAGKSFVSGQVYVALSRCRTLEGIILRSKITPEVIFSDPRIEHFQQSTHANDVLNQILEREKYDYALHKVQMRLDTAWLKDALVNWKASAFSTKALDHDKVGKLSHIFKIESEKLFAISEKFKKIIQQKAKSFIEGSIQWSDIEEKCKGGVAFFYKNVTEQFLLPLKDFYAETKGVKGMKAYNESVKIFLDDLEEYIDRLKASKLLDLPLFDRDQEIDTSSKIAKKPTHIITFQLFEEGKTPGEIAKERGLVVSTVYGHLAKMAEVGLVDITRIIDAKKIQTFEIQYQKEIFDHLTEWKKSLPEEFEFYEIRILWNHFNYRYGKSPEVESEEK</sequence>
<dbReference type="Proteomes" id="UP000553459">
    <property type="component" value="Unassembled WGS sequence"/>
</dbReference>
<dbReference type="CDD" id="cd18809">
    <property type="entry name" value="SF1_C_RecD"/>
    <property type="match status" value="1"/>
</dbReference>
<name>A0A845PZV4_9FLAO</name>
<dbReference type="Pfam" id="PF05970">
    <property type="entry name" value="PIF1"/>
    <property type="match status" value="1"/>
</dbReference>
<dbReference type="Gene3D" id="3.40.50.300">
    <property type="entry name" value="P-loop containing nucleotide triphosphate hydrolases"/>
    <property type="match status" value="2"/>
</dbReference>
<dbReference type="CDD" id="cd00090">
    <property type="entry name" value="HTH_ARSR"/>
    <property type="match status" value="1"/>
</dbReference>
<dbReference type="FunFam" id="3.40.50.300:FF:001498">
    <property type="entry name" value="ATP-dependent DNA helicase"/>
    <property type="match status" value="1"/>
</dbReference>
<dbReference type="SUPFAM" id="SSF52540">
    <property type="entry name" value="P-loop containing nucleoside triphosphate hydrolases"/>
    <property type="match status" value="2"/>
</dbReference>
<dbReference type="InterPro" id="IPR029491">
    <property type="entry name" value="Helicase_HTH"/>
</dbReference>
<dbReference type="GO" id="GO:0003678">
    <property type="term" value="F:DNA helicase activity"/>
    <property type="evidence" value="ECO:0007669"/>
    <property type="project" value="InterPro"/>
</dbReference>
<dbReference type="InterPro" id="IPR027417">
    <property type="entry name" value="P-loop_NTPase"/>
</dbReference>
<evidence type="ECO:0000259" key="1">
    <source>
        <dbReference type="Pfam" id="PF05970"/>
    </source>
</evidence>
<dbReference type="InterPro" id="IPR051055">
    <property type="entry name" value="PIF1_helicase"/>
</dbReference>
<dbReference type="GO" id="GO:0006281">
    <property type="term" value="P:DNA repair"/>
    <property type="evidence" value="ECO:0007669"/>
    <property type="project" value="InterPro"/>
</dbReference>
<dbReference type="InterPro" id="IPR011991">
    <property type="entry name" value="ArsR-like_HTH"/>
</dbReference>
<dbReference type="RefSeq" id="WP_166520221.1">
    <property type="nucleotide sequence ID" value="NZ_JAAABJ010000637.1"/>
</dbReference>
<reference evidence="3 4" key="1">
    <citation type="submission" date="2019-11" db="EMBL/GenBank/DDBJ databases">
        <title>Characterization of Elizabethkingia argenteiflava sp. nov., isolated from inner surface of Soybean Pods.</title>
        <authorList>
            <person name="Mo S."/>
        </authorList>
    </citation>
    <scope>NUCLEOTIDE SEQUENCE [LARGE SCALE GENOMIC DNA]</scope>
    <source>
        <strain evidence="3 4">YB22</strain>
    </source>
</reference>
<dbReference type="GO" id="GO:0006355">
    <property type="term" value="P:regulation of DNA-templated transcription"/>
    <property type="evidence" value="ECO:0007669"/>
    <property type="project" value="UniProtKB-ARBA"/>
</dbReference>
<proteinExistence type="predicted"/>
<feature type="domain" description="Helicase Helix-turn-helix" evidence="2">
    <location>
        <begin position="617"/>
        <end position="703"/>
    </location>
</feature>
<dbReference type="GO" id="GO:0000723">
    <property type="term" value="P:telomere maintenance"/>
    <property type="evidence" value="ECO:0007669"/>
    <property type="project" value="InterPro"/>
</dbReference>
<dbReference type="InterPro" id="IPR010285">
    <property type="entry name" value="DNA_helicase_pif1-like_DEAD"/>
</dbReference>
<dbReference type="SUPFAM" id="SSF46785">
    <property type="entry name" value="Winged helix' DNA-binding domain"/>
    <property type="match status" value="1"/>
</dbReference>
<comment type="caution">
    <text evidence="3">The sequence shown here is derived from an EMBL/GenBank/DDBJ whole genome shotgun (WGS) entry which is preliminary data.</text>
</comment>
<dbReference type="PANTHER" id="PTHR47642:SF5">
    <property type="entry name" value="ATP-DEPENDENT DNA HELICASE"/>
    <property type="match status" value="1"/>
</dbReference>
<dbReference type="PANTHER" id="PTHR47642">
    <property type="entry name" value="ATP-DEPENDENT DNA HELICASE"/>
    <property type="match status" value="1"/>
</dbReference>
<dbReference type="Pfam" id="PF14493">
    <property type="entry name" value="HTH_40"/>
    <property type="match status" value="1"/>
</dbReference>
<evidence type="ECO:0000313" key="4">
    <source>
        <dbReference type="Proteomes" id="UP000553459"/>
    </source>
</evidence>